<keyword evidence="5" id="KW-0408">Iron</keyword>
<gene>
    <name evidence="6" type="ORF">OLEA9_A031990</name>
</gene>
<dbReference type="GO" id="GO:0005506">
    <property type="term" value="F:iron ion binding"/>
    <property type="evidence" value="ECO:0007669"/>
    <property type="project" value="InterPro"/>
</dbReference>
<evidence type="ECO:0000256" key="1">
    <source>
        <dbReference type="ARBA" id="ARBA00001971"/>
    </source>
</evidence>
<dbReference type="Proteomes" id="UP000594638">
    <property type="component" value="Unassembled WGS sequence"/>
</dbReference>
<dbReference type="InterPro" id="IPR001128">
    <property type="entry name" value="Cyt_P450"/>
</dbReference>
<keyword evidence="7" id="KW-1185">Reference proteome</keyword>
<proteinExistence type="inferred from homology"/>
<name>A0A8S0SNA3_OLEEU</name>
<dbReference type="GO" id="GO:0004497">
    <property type="term" value="F:monooxygenase activity"/>
    <property type="evidence" value="ECO:0007669"/>
    <property type="project" value="InterPro"/>
</dbReference>
<evidence type="ECO:0000313" key="6">
    <source>
        <dbReference type="EMBL" id="CAA2993214.1"/>
    </source>
</evidence>
<organism evidence="6 7">
    <name type="scientific">Olea europaea subsp. europaea</name>
    <dbReference type="NCBI Taxonomy" id="158383"/>
    <lineage>
        <taxon>Eukaryota</taxon>
        <taxon>Viridiplantae</taxon>
        <taxon>Streptophyta</taxon>
        <taxon>Embryophyta</taxon>
        <taxon>Tracheophyta</taxon>
        <taxon>Spermatophyta</taxon>
        <taxon>Magnoliopsida</taxon>
        <taxon>eudicotyledons</taxon>
        <taxon>Gunneridae</taxon>
        <taxon>Pentapetalae</taxon>
        <taxon>asterids</taxon>
        <taxon>lamiids</taxon>
        <taxon>Lamiales</taxon>
        <taxon>Oleaceae</taxon>
        <taxon>Oleeae</taxon>
        <taxon>Olea</taxon>
    </lineage>
</organism>
<sequence length="237" mass="27406">MTLVGYFEVCLAVLWFLCHRGFWNYNELVVNWPLFGMLPTLLFNVGRIHDCCTEVSRKTKDGTFRFIGPWFVNMEMLPTVNPANVHHIMSANFQNFPKGPKFRDIFDVLGDGVFNSDGESWKSQRKSTHKLINHPRFHWFMVKTIHEKVERGLIPVLEIVCKNSQVIDLQDLFQRLTFDTTCILVTGYDPGCLSIEFPDVTFSKAMDDAEEAIFMRNGCQKSYGHFKGKWGSAQHKN</sequence>
<dbReference type="Gramene" id="OE9A031990T1">
    <property type="protein sequence ID" value="OE9A031990C1"/>
    <property type="gene ID" value="OE9A031990"/>
</dbReference>
<evidence type="ECO:0000256" key="4">
    <source>
        <dbReference type="ARBA" id="ARBA00023002"/>
    </source>
</evidence>
<comment type="similarity">
    <text evidence="2">Belongs to the cytochrome P450 family.</text>
</comment>
<comment type="caution">
    <text evidence="6">The sequence shown here is derived from an EMBL/GenBank/DDBJ whole genome shotgun (WGS) entry which is preliminary data.</text>
</comment>
<keyword evidence="4" id="KW-0560">Oxidoreductase</keyword>
<keyword evidence="3" id="KW-0479">Metal-binding</keyword>
<evidence type="ECO:0000313" key="7">
    <source>
        <dbReference type="Proteomes" id="UP000594638"/>
    </source>
</evidence>
<evidence type="ECO:0000256" key="5">
    <source>
        <dbReference type="ARBA" id="ARBA00023004"/>
    </source>
</evidence>
<dbReference type="OrthoDB" id="1470350at2759"/>
<dbReference type="Gene3D" id="1.10.630.10">
    <property type="entry name" value="Cytochrome P450"/>
    <property type="match status" value="1"/>
</dbReference>
<protein>
    <submittedName>
        <fullName evidence="6">Alkane hydroxylase MAH1-like</fullName>
    </submittedName>
</protein>
<reference evidence="6 7" key="1">
    <citation type="submission" date="2019-12" db="EMBL/GenBank/DDBJ databases">
        <authorList>
            <person name="Alioto T."/>
            <person name="Alioto T."/>
            <person name="Gomez Garrido J."/>
        </authorList>
    </citation>
    <scope>NUCLEOTIDE SEQUENCE [LARGE SCALE GENOMIC DNA]</scope>
</reference>
<evidence type="ECO:0000256" key="2">
    <source>
        <dbReference type="ARBA" id="ARBA00010617"/>
    </source>
</evidence>
<dbReference type="AlphaFoldDB" id="A0A8S0SNA3"/>
<dbReference type="EMBL" id="CACTIH010005447">
    <property type="protein sequence ID" value="CAA2993214.1"/>
    <property type="molecule type" value="Genomic_DNA"/>
</dbReference>
<evidence type="ECO:0000256" key="3">
    <source>
        <dbReference type="ARBA" id="ARBA00022723"/>
    </source>
</evidence>
<dbReference type="SUPFAM" id="SSF48264">
    <property type="entry name" value="Cytochrome P450"/>
    <property type="match status" value="1"/>
</dbReference>
<dbReference type="GO" id="GO:0020037">
    <property type="term" value="F:heme binding"/>
    <property type="evidence" value="ECO:0007669"/>
    <property type="project" value="InterPro"/>
</dbReference>
<comment type="cofactor">
    <cofactor evidence="1">
        <name>heme</name>
        <dbReference type="ChEBI" id="CHEBI:30413"/>
    </cofactor>
</comment>
<dbReference type="PANTHER" id="PTHR24296">
    <property type="entry name" value="CYTOCHROME P450"/>
    <property type="match status" value="1"/>
</dbReference>
<dbReference type="GO" id="GO:0016705">
    <property type="term" value="F:oxidoreductase activity, acting on paired donors, with incorporation or reduction of molecular oxygen"/>
    <property type="evidence" value="ECO:0007669"/>
    <property type="project" value="InterPro"/>
</dbReference>
<accession>A0A8S0SNA3</accession>
<dbReference type="Pfam" id="PF00067">
    <property type="entry name" value="p450"/>
    <property type="match status" value="1"/>
</dbReference>
<dbReference type="InterPro" id="IPR036396">
    <property type="entry name" value="Cyt_P450_sf"/>
</dbReference>